<keyword evidence="3" id="KW-0808">Transferase</keyword>
<dbReference type="Proteomes" id="UP000509510">
    <property type="component" value="Chromosome V"/>
</dbReference>
<dbReference type="EMBL" id="CP055902">
    <property type="protein sequence ID" value="QKX62791.1"/>
    <property type="molecule type" value="Genomic_DNA"/>
</dbReference>
<evidence type="ECO:0000313" key="7">
    <source>
        <dbReference type="EMBL" id="QKX62791.1"/>
    </source>
</evidence>
<dbReference type="GeneID" id="55997437"/>
<dbReference type="InterPro" id="IPR002935">
    <property type="entry name" value="SAM_O-MeTrfase"/>
</dbReference>
<keyword evidence="5" id="KW-0128">Catecholamine metabolism</keyword>
<dbReference type="KEGG" id="trg:TRUGW13939_09956"/>
<dbReference type="Gene3D" id="3.40.50.150">
    <property type="entry name" value="Vaccinia Virus protein VP39"/>
    <property type="match status" value="1"/>
</dbReference>
<name>A0A7H8RAI5_TALRU</name>
<keyword evidence="2" id="KW-0489">Methyltransferase</keyword>
<evidence type="ECO:0000313" key="8">
    <source>
        <dbReference type="Proteomes" id="UP000509510"/>
    </source>
</evidence>
<protein>
    <recommendedName>
        <fullName evidence="1">catechol O-methyltransferase</fullName>
        <ecNumber evidence="1">2.1.1.6</ecNumber>
    </recommendedName>
</protein>
<accession>A0A7H8RAI5</accession>
<dbReference type="EC" id="2.1.1.6" evidence="1"/>
<dbReference type="PANTHER" id="PTHR43836">
    <property type="entry name" value="CATECHOL O-METHYLTRANSFERASE 1-RELATED"/>
    <property type="match status" value="1"/>
</dbReference>
<gene>
    <name evidence="7" type="ORF">TRUGW13939_09956</name>
</gene>
<proteinExistence type="inferred from homology"/>
<dbReference type="GO" id="GO:0006584">
    <property type="term" value="P:catecholamine metabolic process"/>
    <property type="evidence" value="ECO:0007669"/>
    <property type="project" value="UniProtKB-KW"/>
</dbReference>
<dbReference type="RefSeq" id="XP_035348965.1">
    <property type="nucleotide sequence ID" value="XM_035493072.1"/>
</dbReference>
<evidence type="ECO:0000256" key="4">
    <source>
        <dbReference type="ARBA" id="ARBA00022691"/>
    </source>
</evidence>
<evidence type="ECO:0000256" key="3">
    <source>
        <dbReference type="ARBA" id="ARBA00022679"/>
    </source>
</evidence>
<reference evidence="8" key="1">
    <citation type="submission" date="2020-06" db="EMBL/GenBank/DDBJ databases">
        <title>A chromosome-scale genome assembly of Talaromyces rugulosus W13939.</title>
        <authorList>
            <person name="Wang B."/>
            <person name="Guo L."/>
            <person name="Ye K."/>
            <person name="Wang L."/>
        </authorList>
    </citation>
    <scope>NUCLEOTIDE SEQUENCE [LARGE SCALE GENOMIC DNA]</scope>
    <source>
        <strain evidence="8">W13939</strain>
    </source>
</reference>
<dbReference type="CDD" id="cd02440">
    <property type="entry name" value="AdoMet_MTases"/>
    <property type="match status" value="1"/>
</dbReference>
<dbReference type="SUPFAM" id="SSF53335">
    <property type="entry name" value="S-adenosyl-L-methionine-dependent methyltransferases"/>
    <property type="match status" value="1"/>
</dbReference>
<evidence type="ECO:0000256" key="1">
    <source>
        <dbReference type="ARBA" id="ARBA00012880"/>
    </source>
</evidence>
<dbReference type="PROSITE" id="PS51682">
    <property type="entry name" value="SAM_OMT_I"/>
    <property type="match status" value="1"/>
</dbReference>
<keyword evidence="4" id="KW-0949">S-adenosyl-L-methionine</keyword>
<evidence type="ECO:0000256" key="2">
    <source>
        <dbReference type="ARBA" id="ARBA00022603"/>
    </source>
</evidence>
<keyword evidence="8" id="KW-1185">Reference proteome</keyword>
<dbReference type="Pfam" id="PF01596">
    <property type="entry name" value="Methyltransf_3"/>
    <property type="match status" value="1"/>
</dbReference>
<sequence>MPSVDSFYKPEEAIFYNDGREQQLLNFIKTHPRRSQMEGSPEVVLAAIDEFGQTQNFLMNVGRHKGKIICDLIAKEKPKTILEIGGYVGYSAILFGDALRKAGGQKYISLELNPEFASVTRALATIAGLQDVVEVLEGPCRNSLRKLAKNDRGVKHWDLVFLDHAKLSYLNDLKLCEELGMIAPGSIVVADDMYRPGNPPYSKYVRASPASKTEAVAPFVGGILDDCVSLGNPSLVYKTVLLEGLEPTGQSDAVEISYCTDTAA</sequence>
<dbReference type="PANTHER" id="PTHR43836:SF6">
    <property type="entry name" value="PUTATIVE (AFU_ORTHOLOGUE AFUA_2G00150)-RELATED"/>
    <property type="match status" value="1"/>
</dbReference>
<comment type="similarity">
    <text evidence="6">Belongs to the class I-like SAM-binding methyltransferase superfamily. Cation-dependent O-methyltransferase family.</text>
</comment>
<organism evidence="7 8">
    <name type="scientific">Talaromyces rugulosus</name>
    <name type="common">Penicillium rugulosum</name>
    <dbReference type="NCBI Taxonomy" id="121627"/>
    <lineage>
        <taxon>Eukaryota</taxon>
        <taxon>Fungi</taxon>
        <taxon>Dikarya</taxon>
        <taxon>Ascomycota</taxon>
        <taxon>Pezizomycotina</taxon>
        <taxon>Eurotiomycetes</taxon>
        <taxon>Eurotiomycetidae</taxon>
        <taxon>Eurotiales</taxon>
        <taxon>Trichocomaceae</taxon>
        <taxon>Talaromyces</taxon>
        <taxon>Talaromyces sect. Islandici</taxon>
    </lineage>
</organism>
<evidence type="ECO:0000256" key="6">
    <source>
        <dbReference type="ARBA" id="ARBA00023453"/>
    </source>
</evidence>
<dbReference type="AlphaFoldDB" id="A0A7H8RAI5"/>
<evidence type="ECO:0000256" key="5">
    <source>
        <dbReference type="ARBA" id="ARBA00022939"/>
    </source>
</evidence>
<dbReference type="GO" id="GO:0008171">
    <property type="term" value="F:O-methyltransferase activity"/>
    <property type="evidence" value="ECO:0007669"/>
    <property type="project" value="InterPro"/>
</dbReference>
<dbReference type="GO" id="GO:0032259">
    <property type="term" value="P:methylation"/>
    <property type="evidence" value="ECO:0007669"/>
    <property type="project" value="UniProtKB-KW"/>
</dbReference>
<dbReference type="OrthoDB" id="186626at2759"/>
<dbReference type="InterPro" id="IPR029063">
    <property type="entry name" value="SAM-dependent_MTases_sf"/>
</dbReference>